<proteinExistence type="predicted"/>
<dbReference type="InterPro" id="IPR018378">
    <property type="entry name" value="C-type_lectin_CS"/>
</dbReference>
<dbReference type="AlphaFoldDB" id="A0A3P9IYY9"/>
<evidence type="ECO:0000313" key="4">
    <source>
        <dbReference type="Ensembl" id="ENSORLP00015025073.1"/>
    </source>
</evidence>
<dbReference type="Proteomes" id="UP000265200">
    <property type="component" value="Chromosome 1"/>
</dbReference>
<dbReference type="Ensembl" id="ENSORLT00015006311.1">
    <property type="protein sequence ID" value="ENSORLP00015025073.1"/>
    <property type="gene ID" value="ENSORLG00015006025.1"/>
</dbReference>
<keyword evidence="2" id="KW-1015">Disulfide bond</keyword>
<name>A0A3P9IYY9_ORYLA</name>
<dbReference type="Pfam" id="PF00059">
    <property type="entry name" value="Lectin_C"/>
    <property type="match status" value="1"/>
</dbReference>
<dbReference type="PROSITE" id="PS00615">
    <property type="entry name" value="C_TYPE_LECTIN_1"/>
    <property type="match status" value="1"/>
</dbReference>
<dbReference type="InterPro" id="IPR016186">
    <property type="entry name" value="C-type_lectin-like/link_sf"/>
</dbReference>
<dbReference type="InterPro" id="IPR016187">
    <property type="entry name" value="CTDL_fold"/>
</dbReference>
<dbReference type="InterPro" id="IPR050111">
    <property type="entry name" value="C-type_lectin/snaclec_domain"/>
</dbReference>
<keyword evidence="1" id="KW-0430">Lectin</keyword>
<dbReference type="PANTHER" id="PTHR22803">
    <property type="entry name" value="MANNOSE, PHOSPHOLIPASE, LECTIN RECEPTOR RELATED"/>
    <property type="match status" value="1"/>
</dbReference>
<sequence length="228" mass="26660">MVRIVHQDEISVDYVNRPDTSAKRLSDKDRKVYHFLNVCQHLHSGRNTYRIVAVSFGLLCILQVAVNITLRLSVCKPKCNECDPTKGPENTVFFLLQTLFLLTAGKSFQQGWVYFGSSLYFISSTKLPWLQSRDDCQQRGADLVIINSKEEQFHRLTWIGLIYQEETMNWKWVDGTSLTESYWGQGEPNGYMNRNESCVEIRFFEQENSWNDIPCYEQNFWICEKNAL</sequence>
<reference evidence="4" key="3">
    <citation type="submission" date="2025-08" db="UniProtKB">
        <authorList>
            <consortium name="Ensembl"/>
        </authorList>
    </citation>
    <scope>IDENTIFICATION</scope>
    <source>
        <strain evidence="4">HSOK</strain>
    </source>
</reference>
<organism evidence="4 5">
    <name type="scientific">Oryzias latipes</name>
    <name type="common">Japanese rice fish</name>
    <name type="synonym">Japanese killifish</name>
    <dbReference type="NCBI Taxonomy" id="8090"/>
    <lineage>
        <taxon>Eukaryota</taxon>
        <taxon>Metazoa</taxon>
        <taxon>Chordata</taxon>
        <taxon>Craniata</taxon>
        <taxon>Vertebrata</taxon>
        <taxon>Euteleostomi</taxon>
        <taxon>Actinopterygii</taxon>
        <taxon>Neopterygii</taxon>
        <taxon>Teleostei</taxon>
        <taxon>Neoteleostei</taxon>
        <taxon>Acanthomorphata</taxon>
        <taxon>Ovalentaria</taxon>
        <taxon>Atherinomorphae</taxon>
        <taxon>Beloniformes</taxon>
        <taxon>Adrianichthyidae</taxon>
        <taxon>Oryziinae</taxon>
        <taxon>Oryzias</taxon>
    </lineage>
</organism>
<dbReference type="SUPFAM" id="SSF56436">
    <property type="entry name" value="C-type lectin-like"/>
    <property type="match status" value="1"/>
</dbReference>
<dbReference type="Gene3D" id="3.10.100.10">
    <property type="entry name" value="Mannose-Binding Protein A, subunit A"/>
    <property type="match status" value="1"/>
</dbReference>
<protein>
    <recommendedName>
        <fullName evidence="3">C-type lectin domain-containing protein</fullName>
    </recommendedName>
</protein>
<feature type="domain" description="C-type lectin" evidence="3">
    <location>
        <begin position="115"/>
        <end position="224"/>
    </location>
</feature>
<reference evidence="4 5" key="2">
    <citation type="submission" date="2017-04" db="EMBL/GenBank/DDBJ databases">
        <title>CpG methylation of centromeres and impact of large insertions on vertebrate speciation.</title>
        <authorList>
            <person name="Ichikawa K."/>
            <person name="Yoshimura J."/>
            <person name="Morishita S."/>
        </authorList>
    </citation>
    <scope>NUCLEOTIDE SEQUENCE</scope>
    <source>
        <strain evidence="4 5">HSOK</strain>
    </source>
</reference>
<accession>A0A3P9IYY9</accession>
<dbReference type="GO" id="GO:0030246">
    <property type="term" value="F:carbohydrate binding"/>
    <property type="evidence" value="ECO:0007669"/>
    <property type="project" value="UniProtKB-KW"/>
</dbReference>
<dbReference type="InterPro" id="IPR033989">
    <property type="entry name" value="CD209-like_CTLD"/>
</dbReference>
<evidence type="ECO:0000259" key="3">
    <source>
        <dbReference type="PROSITE" id="PS50041"/>
    </source>
</evidence>
<evidence type="ECO:0000256" key="1">
    <source>
        <dbReference type="ARBA" id="ARBA00022734"/>
    </source>
</evidence>
<dbReference type="PROSITE" id="PS50041">
    <property type="entry name" value="C_TYPE_LECTIN_2"/>
    <property type="match status" value="1"/>
</dbReference>
<reference key="1">
    <citation type="journal article" date="2007" name="Nature">
        <title>The medaka draft genome and insights into vertebrate genome evolution.</title>
        <authorList>
            <person name="Kasahara M."/>
            <person name="Naruse K."/>
            <person name="Sasaki S."/>
            <person name="Nakatani Y."/>
            <person name="Qu W."/>
            <person name="Ahsan B."/>
            <person name="Yamada T."/>
            <person name="Nagayasu Y."/>
            <person name="Doi K."/>
            <person name="Kasai Y."/>
            <person name="Jindo T."/>
            <person name="Kobayashi D."/>
            <person name="Shimada A."/>
            <person name="Toyoda A."/>
            <person name="Kuroki Y."/>
            <person name="Fujiyama A."/>
            <person name="Sasaki T."/>
            <person name="Shimizu A."/>
            <person name="Asakawa S."/>
            <person name="Shimizu N."/>
            <person name="Hashimoto S."/>
            <person name="Yang J."/>
            <person name="Lee Y."/>
            <person name="Matsushima K."/>
            <person name="Sugano S."/>
            <person name="Sakaizumi M."/>
            <person name="Narita T."/>
            <person name="Ohishi K."/>
            <person name="Haga S."/>
            <person name="Ohta F."/>
            <person name="Nomoto H."/>
            <person name="Nogata K."/>
            <person name="Morishita T."/>
            <person name="Endo T."/>
            <person name="Shin-I T."/>
            <person name="Takeda H."/>
            <person name="Morishita S."/>
            <person name="Kohara Y."/>
        </authorList>
    </citation>
    <scope>NUCLEOTIDE SEQUENCE [LARGE SCALE GENOMIC DNA]</scope>
    <source>
        <strain>Hd-rR</strain>
    </source>
</reference>
<evidence type="ECO:0000313" key="5">
    <source>
        <dbReference type="Proteomes" id="UP000265200"/>
    </source>
</evidence>
<dbReference type="SMART" id="SM00034">
    <property type="entry name" value="CLECT"/>
    <property type="match status" value="1"/>
</dbReference>
<reference evidence="4" key="4">
    <citation type="submission" date="2025-09" db="UniProtKB">
        <authorList>
            <consortium name="Ensembl"/>
        </authorList>
    </citation>
    <scope>IDENTIFICATION</scope>
    <source>
        <strain evidence="4">HSOK</strain>
    </source>
</reference>
<evidence type="ECO:0000256" key="2">
    <source>
        <dbReference type="ARBA" id="ARBA00023157"/>
    </source>
</evidence>
<dbReference type="InterPro" id="IPR001304">
    <property type="entry name" value="C-type_lectin-like"/>
</dbReference>
<dbReference type="CDD" id="cd03590">
    <property type="entry name" value="CLECT_DC-SIGN_like"/>
    <property type="match status" value="1"/>
</dbReference>